<gene>
    <name evidence="1" type="ORF">SAMN05660742_111128</name>
</gene>
<dbReference type="RefSeq" id="WP_091831976.1">
    <property type="nucleotide sequence ID" value="NZ_FNZK01000011.1"/>
</dbReference>
<dbReference type="AlphaFoldDB" id="A0A1H7AGY9"/>
<reference evidence="1 2" key="1">
    <citation type="submission" date="2016-10" db="EMBL/GenBank/DDBJ databases">
        <authorList>
            <person name="de Groot N.N."/>
        </authorList>
    </citation>
    <scope>NUCLEOTIDE SEQUENCE [LARGE SCALE GENOMIC DNA]</scope>
    <source>
        <strain evidence="1 2">DSM 2179</strain>
    </source>
</reference>
<dbReference type="STRING" id="84035.SAMN05660742_111128"/>
<dbReference type="Proteomes" id="UP000199662">
    <property type="component" value="Unassembled WGS sequence"/>
</dbReference>
<organism evidence="1 2">
    <name type="scientific">Propionispira arboris</name>
    <dbReference type="NCBI Taxonomy" id="84035"/>
    <lineage>
        <taxon>Bacteria</taxon>
        <taxon>Bacillati</taxon>
        <taxon>Bacillota</taxon>
        <taxon>Negativicutes</taxon>
        <taxon>Selenomonadales</taxon>
        <taxon>Selenomonadaceae</taxon>
        <taxon>Propionispira</taxon>
    </lineage>
</organism>
<evidence type="ECO:0008006" key="3">
    <source>
        <dbReference type="Google" id="ProtNLM"/>
    </source>
</evidence>
<keyword evidence="2" id="KW-1185">Reference proteome</keyword>
<protein>
    <recommendedName>
        <fullName evidence="3">Phage tail assembly chaperone protein, TAC</fullName>
    </recommendedName>
</protein>
<dbReference type="EMBL" id="FNZK01000011">
    <property type="protein sequence ID" value="SEJ60295.1"/>
    <property type="molecule type" value="Genomic_DNA"/>
</dbReference>
<sequence>MKKTVQIKIDGKEKTIYFDIRRLAKLEQDIGTSILGVFRGGVVQKANINFTVAGLRNGLTENISVDEAFDTIEACCNAGSDIDEINSKLIEAILETGLFTPKKEEKNAVDETKQG</sequence>
<evidence type="ECO:0000313" key="2">
    <source>
        <dbReference type="Proteomes" id="UP000199662"/>
    </source>
</evidence>
<accession>A0A1H7AGY9</accession>
<proteinExistence type="predicted"/>
<name>A0A1H7AGY9_9FIRM</name>
<evidence type="ECO:0000313" key="1">
    <source>
        <dbReference type="EMBL" id="SEJ60295.1"/>
    </source>
</evidence>